<dbReference type="RefSeq" id="XP_031870001.1">
    <property type="nucleotide sequence ID" value="XM_032013401.1"/>
</dbReference>
<dbReference type="OrthoDB" id="62952at2759"/>
<sequence length="335" mass="38504">MEKLENNCAPPNATATGLLRLPFEIRLQIYQHCIPQKRVISVSSPQFYIKWPCERSNHTVDLENTRISSDDGSNSEDDTLSSEGDVVNLEDCTLDFACRYWNRNKNTNTIFLLSKQISEEALDVLYGYNIFKLYLQGEGEYYVKKNFAEANRQRMRHLILIAGPSGSSCTPGKIPDDALWCSLLPQLTALRIVAEQPLEVRYSYIAPTLHYYIAPMPQQYVDCWIDWLRPFLQCFGQHLAIQTIVEIDVDGRPEIAALVKECLPPGYREIRCRPVGDFIFKRGWFSRATGYWDDEIALLIHAMLRVTGVQINCKLSSWLQTTDSTEKEVYMLRAL</sequence>
<gene>
    <name evidence="1" type="ORF">BP5553_04778</name>
</gene>
<organism evidence="1 2">
    <name type="scientific">Venustampulla echinocandica</name>
    <dbReference type="NCBI Taxonomy" id="2656787"/>
    <lineage>
        <taxon>Eukaryota</taxon>
        <taxon>Fungi</taxon>
        <taxon>Dikarya</taxon>
        <taxon>Ascomycota</taxon>
        <taxon>Pezizomycotina</taxon>
        <taxon>Leotiomycetes</taxon>
        <taxon>Helotiales</taxon>
        <taxon>Pleuroascaceae</taxon>
        <taxon>Venustampulla</taxon>
    </lineage>
</organism>
<proteinExistence type="predicted"/>
<dbReference type="Proteomes" id="UP000254866">
    <property type="component" value="Unassembled WGS sequence"/>
</dbReference>
<dbReference type="EMBL" id="NPIC01000003">
    <property type="protein sequence ID" value="RDL37345.1"/>
    <property type="molecule type" value="Genomic_DNA"/>
</dbReference>
<dbReference type="InterPro" id="IPR038883">
    <property type="entry name" value="AN11006-like"/>
</dbReference>
<keyword evidence="2" id="KW-1185">Reference proteome</keyword>
<protein>
    <recommendedName>
        <fullName evidence="3">F-box domain-containing protein</fullName>
    </recommendedName>
</protein>
<dbReference type="PANTHER" id="PTHR42085">
    <property type="entry name" value="F-BOX DOMAIN-CONTAINING PROTEIN"/>
    <property type="match status" value="1"/>
</dbReference>
<reference evidence="1 2" key="1">
    <citation type="journal article" date="2018" name="IMA Fungus">
        <title>IMA Genome-F 9: Draft genome sequence of Annulohypoxylon stygium, Aspergillus mulundensis, Berkeleyomyces basicola (syn. Thielaviopsis basicola), Ceratocystis smalleyi, two Cercospora beticola strains, Coleophoma cylindrospora, Fusarium fracticaudum, Phialophora cf. hyalina, and Morchella septimelata.</title>
        <authorList>
            <person name="Wingfield B.D."/>
            <person name="Bills G.F."/>
            <person name="Dong Y."/>
            <person name="Huang W."/>
            <person name="Nel W.J."/>
            <person name="Swalarsk-Parry B.S."/>
            <person name="Vaghefi N."/>
            <person name="Wilken P.M."/>
            <person name="An Z."/>
            <person name="de Beer Z.W."/>
            <person name="De Vos L."/>
            <person name="Chen L."/>
            <person name="Duong T.A."/>
            <person name="Gao Y."/>
            <person name="Hammerbacher A."/>
            <person name="Kikkert J.R."/>
            <person name="Li Y."/>
            <person name="Li H."/>
            <person name="Li K."/>
            <person name="Li Q."/>
            <person name="Liu X."/>
            <person name="Ma X."/>
            <person name="Naidoo K."/>
            <person name="Pethybridge S.J."/>
            <person name="Sun J."/>
            <person name="Steenkamp E.T."/>
            <person name="van der Nest M.A."/>
            <person name="van Wyk S."/>
            <person name="Wingfield M.J."/>
            <person name="Xiong C."/>
            <person name="Yue Q."/>
            <person name="Zhang X."/>
        </authorList>
    </citation>
    <scope>NUCLEOTIDE SEQUENCE [LARGE SCALE GENOMIC DNA]</scope>
    <source>
        <strain evidence="1 2">BP 5553</strain>
    </source>
</reference>
<comment type="caution">
    <text evidence="1">The sequence shown here is derived from an EMBL/GenBank/DDBJ whole genome shotgun (WGS) entry which is preliminary data.</text>
</comment>
<dbReference type="PANTHER" id="PTHR42085:SF7">
    <property type="entry name" value="F-BOX DOMAIN-CONTAINING PROTEIN"/>
    <property type="match status" value="1"/>
</dbReference>
<name>A0A370TP98_9HELO</name>
<evidence type="ECO:0000313" key="1">
    <source>
        <dbReference type="EMBL" id="RDL37345.1"/>
    </source>
</evidence>
<evidence type="ECO:0000313" key="2">
    <source>
        <dbReference type="Proteomes" id="UP000254866"/>
    </source>
</evidence>
<dbReference type="GeneID" id="43597627"/>
<dbReference type="AlphaFoldDB" id="A0A370TP98"/>
<accession>A0A370TP98</accession>
<evidence type="ECO:0008006" key="3">
    <source>
        <dbReference type="Google" id="ProtNLM"/>
    </source>
</evidence>